<gene>
    <name evidence="6" type="ORF">BD410DRAFT_786586</name>
</gene>
<keyword evidence="3 6" id="KW-0418">Kinase</keyword>
<dbReference type="InterPro" id="IPR059179">
    <property type="entry name" value="MLKL-like_MCAfunc"/>
</dbReference>
<dbReference type="STRING" id="50990.A0A4Y7Q8D0"/>
<keyword evidence="2" id="KW-0547">Nucleotide-binding</keyword>
<accession>A0A4Y7Q8D0</accession>
<dbReference type="OrthoDB" id="4062651at2759"/>
<dbReference type="CDD" id="cd21037">
    <property type="entry name" value="MLKL_NTD"/>
    <property type="match status" value="1"/>
</dbReference>
<dbReference type="Proteomes" id="UP000294933">
    <property type="component" value="Unassembled WGS sequence"/>
</dbReference>
<name>A0A4Y7Q8D0_9AGAM</name>
<evidence type="ECO:0000259" key="5">
    <source>
        <dbReference type="PROSITE" id="PS50011"/>
    </source>
</evidence>
<evidence type="ECO:0000313" key="7">
    <source>
        <dbReference type="Proteomes" id="UP000294933"/>
    </source>
</evidence>
<dbReference type="InterPro" id="IPR011009">
    <property type="entry name" value="Kinase-like_dom_sf"/>
</dbReference>
<dbReference type="GO" id="GO:0004674">
    <property type="term" value="F:protein serine/threonine kinase activity"/>
    <property type="evidence" value="ECO:0007669"/>
    <property type="project" value="TreeGrafter"/>
</dbReference>
<dbReference type="EMBL" id="ML170168">
    <property type="protein sequence ID" value="TDL23913.1"/>
    <property type="molecule type" value="Genomic_DNA"/>
</dbReference>
<evidence type="ECO:0000256" key="1">
    <source>
        <dbReference type="ARBA" id="ARBA00022679"/>
    </source>
</evidence>
<dbReference type="InterPro" id="IPR000719">
    <property type="entry name" value="Prot_kinase_dom"/>
</dbReference>
<evidence type="ECO:0000313" key="6">
    <source>
        <dbReference type="EMBL" id="TDL23913.1"/>
    </source>
</evidence>
<evidence type="ECO:0000256" key="3">
    <source>
        <dbReference type="ARBA" id="ARBA00022777"/>
    </source>
</evidence>
<dbReference type="PANTHER" id="PTHR44329">
    <property type="entry name" value="SERINE/THREONINE-PROTEIN KINASE TNNI3K-RELATED"/>
    <property type="match status" value="1"/>
</dbReference>
<evidence type="ECO:0000256" key="2">
    <source>
        <dbReference type="ARBA" id="ARBA00022741"/>
    </source>
</evidence>
<dbReference type="VEuPathDB" id="FungiDB:BD410DRAFT_786586"/>
<dbReference type="PROSITE" id="PS50011">
    <property type="entry name" value="PROTEIN_KINASE_DOM"/>
    <property type="match status" value="1"/>
</dbReference>
<dbReference type="InterPro" id="IPR001245">
    <property type="entry name" value="Ser-Thr/Tyr_kinase_cat_dom"/>
</dbReference>
<dbReference type="Gene3D" id="1.10.510.10">
    <property type="entry name" value="Transferase(Phosphotransferase) domain 1"/>
    <property type="match status" value="1"/>
</dbReference>
<reference evidence="6 7" key="1">
    <citation type="submission" date="2018-06" db="EMBL/GenBank/DDBJ databases">
        <title>A transcriptomic atlas of mushroom development highlights an independent origin of complex multicellularity.</title>
        <authorList>
            <consortium name="DOE Joint Genome Institute"/>
            <person name="Krizsan K."/>
            <person name="Almasi E."/>
            <person name="Merenyi Z."/>
            <person name="Sahu N."/>
            <person name="Viragh M."/>
            <person name="Koszo T."/>
            <person name="Mondo S."/>
            <person name="Kiss B."/>
            <person name="Balint B."/>
            <person name="Kues U."/>
            <person name="Barry K."/>
            <person name="Hegedus J.C."/>
            <person name="Henrissat B."/>
            <person name="Johnson J."/>
            <person name="Lipzen A."/>
            <person name="Ohm R."/>
            <person name="Nagy I."/>
            <person name="Pangilinan J."/>
            <person name="Yan J."/>
            <person name="Xiong Y."/>
            <person name="Grigoriev I.V."/>
            <person name="Hibbett D.S."/>
            <person name="Nagy L.G."/>
        </authorList>
    </citation>
    <scope>NUCLEOTIDE SEQUENCE [LARGE SCALE GENOMIC DNA]</scope>
    <source>
        <strain evidence="6 7">SZMC22713</strain>
    </source>
</reference>
<dbReference type="PANTHER" id="PTHR44329:SF288">
    <property type="entry name" value="MITOGEN-ACTIVATED PROTEIN KINASE KINASE KINASE 20"/>
    <property type="match status" value="1"/>
</dbReference>
<organism evidence="6 7">
    <name type="scientific">Rickenella mellea</name>
    <dbReference type="NCBI Taxonomy" id="50990"/>
    <lineage>
        <taxon>Eukaryota</taxon>
        <taxon>Fungi</taxon>
        <taxon>Dikarya</taxon>
        <taxon>Basidiomycota</taxon>
        <taxon>Agaricomycotina</taxon>
        <taxon>Agaricomycetes</taxon>
        <taxon>Hymenochaetales</taxon>
        <taxon>Rickenellaceae</taxon>
        <taxon>Rickenella</taxon>
    </lineage>
</organism>
<keyword evidence="4" id="KW-0067">ATP-binding</keyword>
<keyword evidence="7" id="KW-1185">Reference proteome</keyword>
<dbReference type="InterPro" id="IPR051681">
    <property type="entry name" value="Ser/Thr_Kinases-Pseudokinases"/>
</dbReference>
<dbReference type="Pfam" id="PF07714">
    <property type="entry name" value="PK_Tyr_Ser-Thr"/>
    <property type="match status" value="1"/>
</dbReference>
<sequence>MDGSITAAKVVGAATNVVLLAGKTTSSVLGLPMLGVGLALIDNIVAACNQIPIQKRKVKTLVDTCETLRAVLYDKALAGTLVEERALDMARELEGIKREILKIPRYSLLRRFLFYQDIGDKILEINEEVNRLLVLLGICSGLAAHIALKDAKQALLDEIAEIKKMMSEIVVDRRSRKQLQHDDDVAAQVRASWEVDMKKWRQTPEDIDPKDVADFEQLLHSLHLPKGVEMLTGEVSITEEDRYDAGIYMSVYLDDYRNRTVAVKAAKASSRYKRAIRRFSREVTIWARLNHLNILPIYGLIEHVDLGVCTVSPFLSNGNLFEYLQKEPNANRLELLLGAAEGLRYLHNSSICHGNVKCSNIVISDDGHALICDFKVAHLLDCHQSSIVSEMTRRTLTRWSAPEIIQQVTGATRPSDIYSFAMTVLETITMTQPYPEIRDEEDVRCGVAWKNLRPMRPRSSPIADRWLSDEFWEFLIMCWRKRPCTRPVIQDVVNKLAELLPTVIC</sequence>
<feature type="domain" description="Protein kinase" evidence="5">
    <location>
        <begin position="237"/>
        <end position="500"/>
    </location>
</feature>
<dbReference type="GO" id="GO:0005524">
    <property type="term" value="F:ATP binding"/>
    <property type="evidence" value="ECO:0007669"/>
    <property type="project" value="UniProtKB-KW"/>
</dbReference>
<dbReference type="AlphaFoldDB" id="A0A4Y7Q8D0"/>
<proteinExistence type="predicted"/>
<protein>
    <submittedName>
        <fullName evidence="6">Kinase-like protein</fullName>
    </submittedName>
</protein>
<keyword evidence="1" id="KW-0808">Transferase</keyword>
<evidence type="ECO:0000256" key="4">
    <source>
        <dbReference type="ARBA" id="ARBA00022840"/>
    </source>
</evidence>
<dbReference type="SUPFAM" id="SSF56112">
    <property type="entry name" value="Protein kinase-like (PK-like)"/>
    <property type="match status" value="1"/>
</dbReference>